<gene>
    <name evidence="1" type="ORF">GCM10011594_11180</name>
</gene>
<accession>A0A917SRV5</accession>
<evidence type="ECO:0000313" key="1">
    <source>
        <dbReference type="EMBL" id="GGL93136.1"/>
    </source>
</evidence>
<dbReference type="PANTHER" id="PTHR40763">
    <property type="entry name" value="MEMBRANE PROTEIN-RELATED"/>
    <property type="match status" value="1"/>
</dbReference>
<name>A0A917SRV5_9ACTN</name>
<dbReference type="Proteomes" id="UP000655208">
    <property type="component" value="Unassembled WGS sequence"/>
</dbReference>
<dbReference type="RefSeq" id="WP_188940499.1">
    <property type="nucleotide sequence ID" value="NZ_BMNA01000002.1"/>
</dbReference>
<comment type="caution">
    <text evidence="1">The sequence shown here is derived from an EMBL/GenBank/DDBJ whole genome shotgun (WGS) entry which is preliminary data.</text>
</comment>
<dbReference type="AlphaFoldDB" id="A0A917SRV5"/>
<keyword evidence="2" id="KW-1185">Reference proteome</keyword>
<reference evidence="1" key="1">
    <citation type="journal article" date="2014" name="Int. J. Syst. Evol. Microbiol.">
        <title>Complete genome sequence of Corynebacterium casei LMG S-19264T (=DSM 44701T), isolated from a smear-ripened cheese.</title>
        <authorList>
            <consortium name="US DOE Joint Genome Institute (JGI-PGF)"/>
            <person name="Walter F."/>
            <person name="Albersmeier A."/>
            <person name="Kalinowski J."/>
            <person name="Ruckert C."/>
        </authorList>
    </citation>
    <scope>NUCLEOTIDE SEQUENCE</scope>
    <source>
        <strain evidence="1">CGMCC 4.7308</strain>
    </source>
</reference>
<organism evidence="1 2">
    <name type="scientific">Nakamurella endophytica</name>
    <dbReference type="NCBI Taxonomy" id="1748367"/>
    <lineage>
        <taxon>Bacteria</taxon>
        <taxon>Bacillati</taxon>
        <taxon>Actinomycetota</taxon>
        <taxon>Actinomycetes</taxon>
        <taxon>Nakamurellales</taxon>
        <taxon>Nakamurellaceae</taxon>
        <taxon>Nakamurella</taxon>
    </lineage>
</organism>
<proteinExistence type="predicted"/>
<dbReference type="PANTHER" id="PTHR40763:SF5">
    <property type="entry name" value="MEMBRANE PROTEIN"/>
    <property type="match status" value="1"/>
</dbReference>
<dbReference type="EMBL" id="BMNA01000002">
    <property type="protein sequence ID" value="GGL93136.1"/>
    <property type="molecule type" value="Genomic_DNA"/>
</dbReference>
<reference evidence="1" key="2">
    <citation type="submission" date="2020-09" db="EMBL/GenBank/DDBJ databases">
        <authorList>
            <person name="Sun Q."/>
            <person name="Zhou Y."/>
        </authorList>
    </citation>
    <scope>NUCLEOTIDE SEQUENCE</scope>
    <source>
        <strain evidence="1">CGMCC 4.7308</strain>
    </source>
</reference>
<evidence type="ECO:0000313" key="2">
    <source>
        <dbReference type="Proteomes" id="UP000655208"/>
    </source>
</evidence>
<protein>
    <recommendedName>
        <fullName evidence="3">Cell wall-active antibiotics response LiaF-like C-terminal domain-containing protein</fullName>
    </recommendedName>
</protein>
<evidence type="ECO:0008006" key="3">
    <source>
        <dbReference type="Google" id="ProtNLM"/>
    </source>
</evidence>
<sequence>MPWFRMHSESTVRHLALLGGFRRSGRWAVPEHLVVVAAVGGADVDLAGSVLPPLVTVTKVSLVGGTRLTVPAGVPVEVHGFSVFGRVDDSAAPRDVPAGAPRILVRSYGLAGGLRVVRAADGVDVPGGPAPTTDDRPV</sequence>